<reference evidence="4" key="2">
    <citation type="submission" date="2020-09" db="EMBL/GenBank/DDBJ databases">
        <authorList>
            <person name="Sun Q."/>
            <person name="Zhou Y."/>
        </authorList>
    </citation>
    <scope>NUCLEOTIDE SEQUENCE</scope>
    <source>
        <strain evidence="4">CGMCC 1.15178</strain>
    </source>
</reference>
<dbReference type="GO" id="GO:0008206">
    <property type="term" value="P:bile acid metabolic process"/>
    <property type="evidence" value="ECO:0007669"/>
    <property type="project" value="UniProtKB-ARBA"/>
</dbReference>
<dbReference type="PANTHER" id="PTHR43976">
    <property type="entry name" value="SHORT CHAIN DEHYDROGENASE"/>
    <property type="match status" value="1"/>
</dbReference>
<dbReference type="Pfam" id="PF00106">
    <property type="entry name" value="adh_short"/>
    <property type="match status" value="1"/>
</dbReference>
<dbReference type="Gene3D" id="3.40.50.720">
    <property type="entry name" value="NAD(P)-binding Rossmann-like Domain"/>
    <property type="match status" value="1"/>
</dbReference>
<dbReference type="Proteomes" id="UP000612456">
    <property type="component" value="Unassembled WGS sequence"/>
</dbReference>
<dbReference type="InterPro" id="IPR002347">
    <property type="entry name" value="SDR_fam"/>
</dbReference>
<gene>
    <name evidence="4" type="ORF">GCM10010911_52170</name>
</gene>
<dbReference type="PRINTS" id="PR00080">
    <property type="entry name" value="SDRFAMILY"/>
</dbReference>
<dbReference type="AlphaFoldDB" id="A0A917E0Y5"/>
<dbReference type="FunFam" id="3.40.50.720:FF:000084">
    <property type="entry name" value="Short-chain dehydrogenase reductase"/>
    <property type="match status" value="1"/>
</dbReference>
<dbReference type="GO" id="GO:0016491">
    <property type="term" value="F:oxidoreductase activity"/>
    <property type="evidence" value="ECO:0007669"/>
    <property type="project" value="UniProtKB-KW"/>
</dbReference>
<evidence type="ECO:0000256" key="2">
    <source>
        <dbReference type="ARBA" id="ARBA00023002"/>
    </source>
</evidence>
<dbReference type="SUPFAM" id="SSF51735">
    <property type="entry name" value="NAD(P)-binding Rossmann-fold domains"/>
    <property type="match status" value="1"/>
</dbReference>
<dbReference type="RefSeq" id="WP_188996593.1">
    <property type="nucleotide sequence ID" value="NZ_BMHP01000004.1"/>
</dbReference>
<comment type="similarity">
    <text evidence="1 3">Belongs to the short-chain dehydrogenases/reductases (SDR) family.</text>
</comment>
<comment type="caution">
    <text evidence="4">The sequence shown here is derived from an EMBL/GenBank/DDBJ whole genome shotgun (WGS) entry which is preliminary data.</text>
</comment>
<proteinExistence type="inferred from homology"/>
<sequence>MKTILITGSSSGIGRAAAQYFWRQGWNVVATMRSPEKETELSRLDRVLVTRLDVLEKETIHHAIAKGIEHFGKIDVLLNNAGYAAIGAFEAATDLQVKRQFDVNVFGTFHTTQSILPHFRKNKGGTVINISSVGGRIAFPLLTLYHASKFAVEGFSESLFYELATQNIKVKVVEPGNVTTDFTGRSMEILTDDDLDSYRTYTETVVKKQMESFQTNISSPELIAETIYEAAIDSSDRFRYVVGEDAQFLLKMRAESTDEHFMEVISSNFS</sequence>
<dbReference type="CDD" id="cd05374">
    <property type="entry name" value="17beta-HSD-like_SDR_c"/>
    <property type="match status" value="1"/>
</dbReference>
<accession>A0A917E0Y5</accession>
<evidence type="ECO:0000313" key="5">
    <source>
        <dbReference type="Proteomes" id="UP000612456"/>
    </source>
</evidence>
<protein>
    <submittedName>
        <fullName evidence="4">Short-chain dehydrogenase/reductase</fullName>
    </submittedName>
</protein>
<organism evidence="4 5">
    <name type="scientific">Paenibacillus nasutitermitis</name>
    <dbReference type="NCBI Taxonomy" id="1652958"/>
    <lineage>
        <taxon>Bacteria</taxon>
        <taxon>Bacillati</taxon>
        <taxon>Bacillota</taxon>
        <taxon>Bacilli</taxon>
        <taxon>Bacillales</taxon>
        <taxon>Paenibacillaceae</taxon>
        <taxon>Paenibacillus</taxon>
    </lineage>
</organism>
<evidence type="ECO:0000313" key="4">
    <source>
        <dbReference type="EMBL" id="GGD87336.1"/>
    </source>
</evidence>
<reference evidence="4" key="1">
    <citation type="journal article" date="2014" name="Int. J. Syst. Evol. Microbiol.">
        <title>Complete genome sequence of Corynebacterium casei LMG S-19264T (=DSM 44701T), isolated from a smear-ripened cheese.</title>
        <authorList>
            <consortium name="US DOE Joint Genome Institute (JGI-PGF)"/>
            <person name="Walter F."/>
            <person name="Albersmeier A."/>
            <person name="Kalinowski J."/>
            <person name="Ruckert C."/>
        </authorList>
    </citation>
    <scope>NUCLEOTIDE SEQUENCE</scope>
    <source>
        <strain evidence="4">CGMCC 1.15178</strain>
    </source>
</reference>
<keyword evidence="2" id="KW-0560">Oxidoreductase</keyword>
<evidence type="ECO:0000256" key="1">
    <source>
        <dbReference type="ARBA" id="ARBA00006484"/>
    </source>
</evidence>
<dbReference type="InterPro" id="IPR036291">
    <property type="entry name" value="NAD(P)-bd_dom_sf"/>
</dbReference>
<evidence type="ECO:0000256" key="3">
    <source>
        <dbReference type="RuleBase" id="RU000363"/>
    </source>
</evidence>
<name>A0A917E0Y5_9BACL</name>
<dbReference type="EMBL" id="BMHP01000004">
    <property type="protein sequence ID" value="GGD87336.1"/>
    <property type="molecule type" value="Genomic_DNA"/>
</dbReference>
<dbReference type="InterPro" id="IPR051911">
    <property type="entry name" value="SDR_oxidoreductase"/>
</dbReference>
<dbReference type="PRINTS" id="PR00081">
    <property type="entry name" value="GDHRDH"/>
</dbReference>
<dbReference type="PANTHER" id="PTHR43976:SF16">
    <property type="entry name" value="SHORT-CHAIN DEHYDROGENASE_REDUCTASE FAMILY PROTEIN"/>
    <property type="match status" value="1"/>
</dbReference>
<keyword evidence="5" id="KW-1185">Reference proteome</keyword>